<dbReference type="RefSeq" id="WP_310912603.1">
    <property type="nucleotide sequence ID" value="NZ_JAVLVT010000005.1"/>
</dbReference>
<keyword evidence="2" id="KW-0012">Acyltransferase</keyword>
<accession>A0ABU2H7U7</accession>
<evidence type="ECO:0000313" key="5">
    <source>
        <dbReference type="EMBL" id="MDS1271052.1"/>
    </source>
</evidence>
<reference evidence="6" key="1">
    <citation type="submission" date="2023-07" db="EMBL/GenBank/DDBJ databases">
        <title>Novel species in the genus Lipingzhangella isolated from Sambhar Salt Lake.</title>
        <authorList>
            <person name="Jiya N."/>
            <person name="Kajale S."/>
            <person name="Sharma A."/>
        </authorList>
    </citation>
    <scope>NUCLEOTIDE SEQUENCE [LARGE SCALE GENOMIC DNA]</scope>
    <source>
        <strain evidence="6">LS1_29</strain>
    </source>
</reference>
<dbReference type="NCBIfam" id="NF006829">
    <property type="entry name" value="PRK09352.1"/>
    <property type="match status" value="1"/>
</dbReference>
<dbReference type="Proteomes" id="UP001250214">
    <property type="component" value="Unassembled WGS sequence"/>
</dbReference>
<dbReference type="Pfam" id="PF08541">
    <property type="entry name" value="ACP_syn_III_C"/>
    <property type="match status" value="1"/>
</dbReference>
<dbReference type="PANTHER" id="PTHR34069">
    <property type="entry name" value="3-OXOACYL-[ACYL-CARRIER-PROTEIN] SYNTHASE 3"/>
    <property type="match status" value="1"/>
</dbReference>
<feature type="domain" description="Beta-ketoacyl-[acyl-carrier-protein] synthase III C-terminal" evidence="3">
    <location>
        <begin position="250"/>
        <end position="337"/>
    </location>
</feature>
<feature type="domain" description="Beta-ketoacyl-[acyl-carrier-protein] synthase III N-terminal" evidence="4">
    <location>
        <begin position="126"/>
        <end position="203"/>
    </location>
</feature>
<gene>
    <name evidence="5" type="ORF">RIF23_12155</name>
</gene>
<dbReference type="Gene3D" id="3.40.47.10">
    <property type="match status" value="1"/>
</dbReference>
<sequence length="339" mass="35707">MSPARTPDQTKPAIRRPCGGRPCHISGIGTYRPRQVITSSEIDAQLSLPSDWIQKRTGIVSRHQASDKETLVSMGSKAARSALDHAELKPSDVGCVVLATMTNTRQIPALAPALTRDLGASQAGAYDVNAACAGFSLGLTTAAGHISTGAAEHVLVVAAERLVDVVDPTDRDTAAVFADGAGAAVVSAADRAGFGPVAWGSDGTAEHLFTLERRRTQVTSTDPVLHMDGPELARRFGSQMTPLARTALIQAETTWRDISAFIPHQANERLIQRFVDELNLPNHVTVARAIRTDGNTSAASIPLAIETLLASGEAESGELALLLGFGVGMTWAAQVVRLP</sequence>
<proteinExistence type="predicted"/>
<dbReference type="InterPro" id="IPR013751">
    <property type="entry name" value="ACP_syn_III_N"/>
</dbReference>
<dbReference type="InterPro" id="IPR016039">
    <property type="entry name" value="Thiolase-like"/>
</dbReference>
<evidence type="ECO:0000256" key="2">
    <source>
        <dbReference type="ARBA" id="ARBA00023315"/>
    </source>
</evidence>
<keyword evidence="1" id="KW-0808">Transferase</keyword>
<evidence type="ECO:0000256" key="1">
    <source>
        <dbReference type="ARBA" id="ARBA00022679"/>
    </source>
</evidence>
<keyword evidence="6" id="KW-1185">Reference proteome</keyword>
<dbReference type="Pfam" id="PF08545">
    <property type="entry name" value="ACP_syn_III"/>
    <property type="match status" value="1"/>
</dbReference>
<dbReference type="SUPFAM" id="SSF53901">
    <property type="entry name" value="Thiolase-like"/>
    <property type="match status" value="1"/>
</dbReference>
<organism evidence="5 6">
    <name type="scientific">Lipingzhangella rawalii</name>
    <dbReference type="NCBI Taxonomy" id="2055835"/>
    <lineage>
        <taxon>Bacteria</taxon>
        <taxon>Bacillati</taxon>
        <taxon>Actinomycetota</taxon>
        <taxon>Actinomycetes</taxon>
        <taxon>Streptosporangiales</taxon>
        <taxon>Nocardiopsidaceae</taxon>
        <taxon>Lipingzhangella</taxon>
    </lineage>
</organism>
<name>A0ABU2H7U7_9ACTN</name>
<evidence type="ECO:0000259" key="4">
    <source>
        <dbReference type="Pfam" id="PF08545"/>
    </source>
</evidence>
<dbReference type="InterPro" id="IPR013747">
    <property type="entry name" value="ACP_syn_III_C"/>
</dbReference>
<dbReference type="EMBL" id="JAVLVT010000005">
    <property type="protein sequence ID" value="MDS1271052.1"/>
    <property type="molecule type" value="Genomic_DNA"/>
</dbReference>
<dbReference type="CDD" id="cd00830">
    <property type="entry name" value="KAS_III"/>
    <property type="match status" value="1"/>
</dbReference>
<dbReference type="PANTHER" id="PTHR34069:SF2">
    <property type="entry name" value="BETA-KETOACYL-[ACYL-CARRIER-PROTEIN] SYNTHASE III"/>
    <property type="match status" value="1"/>
</dbReference>
<protein>
    <submittedName>
        <fullName evidence="5">Ketoacyl-ACP synthase III</fullName>
    </submittedName>
</protein>
<evidence type="ECO:0000259" key="3">
    <source>
        <dbReference type="Pfam" id="PF08541"/>
    </source>
</evidence>
<comment type="caution">
    <text evidence="5">The sequence shown here is derived from an EMBL/GenBank/DDBJ whole genome shotgun (WGS) entry which is preliminary data.</text>
</comment>
<evidence type="ECO:0000313" key="6">
    <source>
        <dbReference type="Proteomes" id="UP001250214"/>
    </source>
</evidence>